<dbReference type="AlphaFoldDB" id="A0A4Y8S572"/>
<evidence type="ECO:0000313" key="2">
    <source>
        <dbReference type="Proteomes" id="UP000297540"/>
    </source>
</evidence>
<protein>
    <submittedName>
        <fullName evidence="1">Uncharacterized protein</fullName>
    </submittedName>
</protein>
<name>A0A4Y8S572_9SPHI</name>
<dbReference type="Proteomes" id="UP000297540">
    <property type="component" value="Unassembled WGS sequence"/>
</dbReference>
<evidence type="ECO:0000313" key="1">
    <source>
        <dbReference type="EMBL" id="TFF33617.1"/>
    </source>
</evidence>
<keyword evidence="2" id="KW-1185">Reference proteome</keyword>
<dbReference type="EMBL" id="SOZE01000041">
    <property type="protein sequence ID" value="TFF33617.1"/>
    <property type="molecule type" value="Genomic_DNA"/>
</dbReference>
<reference evidence="1 2" key="1">
    <citation type="journal article" date="2017" name="Int. J. Syst. Evol. Microbiol.">
        <title>Mucilaginibacterpsychrotolerans sp. nov., isolated from peatlands.</title>
        <authorList>
            <person name="Deng Y."/>
            <person name="Shen L."/>
            <person name="Xu B."/>
            <person name="Liu Y."/>
            <person name="Gu Z."/>
            <person name="Liu H."/>
            <person name="Zhou Y."/>
        </authorList>
    </citation>
    <scope>NUCLEOTIDE SEQUENCE [LARGE SCALE GENOMIC DNA]</scope>
    <source>
        <strain evidence="1 2">NH7-4</strain>
    </source>
</reference>
<sequence>MKPLNYAEKHKSFQRLVTALCICILFQVVKADAQAIGSDRNNKSTNSAWDSLRFERLKTKLAAKMTTQIEIAPPISGSSVVSAINNLQTQAPYSLIIDPIAPRRVFYKHWWYAIKRMF</sequence>
<organism evidence="1 2">
    <name type="scientific">Mucilaginibacter psychrotolerans</name>
    <dbReference type="NCBI Taxonomy" id="1524096"/>
    <lineage>
        <taxon>Bacteria</taxon>
        <taxon>Pseudomonadati</taxon>
        <taxon>Bacteroidota</taxon>
        <taxon>Sphingobacteriia</taxon>
        <taxon>Sphingobacteriales</taxon>
        <taxon>Sphingobacteriaceae</taxon>
        <taxon>Mucilaginibacter</taxon>
    </lineage>
</organism>
<gene>
    <name evidence="1" type="ORF">E2R66_24920</name>
</gene>
<proteinExistence type="predicted"/>
<accession>A0A4Y8S572</accession>
<comment type="caution">
    <text evidence="1">The sequence shown here is derived from an EMBL/GenBank/DDBJ whole genome shotgun (WGS) entry which is preliminary data.</text>
</comment>